<sequence length="126" mass="13957">MDCIIFHQFRNLQNGNNGQCRNGTNEGNPTFKLIKCNENVVFSDAELGENHSIFITQDRETFSCGDNKHFQLCLGMTKMPILDPTPSKLVIGKTVGAACGSHHTLILTDSKKIEHPGMAHFGIKQI</sequence>
<dbReference type="Gene3D" id="2.130.10.30">
    <property type="entry name" value="Regulator of chromosome condensation 1/beta-lactamase-inhibitor protein II"/>
    <property type="match status" value="1"/>
</dbReference>
<dbReference type="PANTHER" id="PTHR46207">
    <property type="entry name" value="PROTEIN RCC2"/>
    <property type="match status" value="1"/>
</dbReference>
<name>A0ABR2L144_9EUKA</name>
<dbReference type="InterPro" id="IPR028641">
    <property type="entry name" value="RCC2"/>
</dbReference>
<dbReference type="InterPro" id="IPR009091">
    <property type="entry name" value="RCC1/BLIP-II"/>
</dbReference>
<evidence type="ECO:0000313" key="3">
    <source>
        <dbReference type="Proteomes" id="UP001470230"/>
    </source>
</evidence>
<organism evidence="2 3">
    <name type="scientific">Tritrichomonas musculus</name>
    <dbReference type="NCBI Taxonomy" id="1915356"/>
    <lineage>
        <taxon>Eukaryota</taxon>
        <taxon>Metamonada</taxon>
        <taxon>Parabasalia</taxon>
        <taxon>Tritrichomonadida</taxon>
        <taxon>Tritrichomonadidae</taxon>
        <taxon>Tritrichomonas</taxon>
    </lineage>
</organism>
<feature type="repeat" description="RCC1" evidence="1">
    <location>
        <begin position="59"/>
        <end position="110"/>
    </location>
</feature>
<keyword evidence="3" id="KW-1185">Reference proteome</keyword>
<protein>
    <submittedName>
        <fullName evidence="2">Uncharacterized protein</fullName>
    </submittedName>
</protein>
<reference evidence="2 3" key="1">
    <citation type="submission" date="2024-04" db="EMBL/GenBank/DDBJ databases">
        <title>Tritrichomonas musculus Genome.</title>
        <authorList>
            <person name="Alves-Ferreira E."/>
            <person name="Grigg M."/>
            <person name="Lorenzi H."/>
            <person name="Galac M."/>
        </authorList>
    </citation>
    <scope>NUCLEOTIDE SEQUENCE [LARGE SCALE GENOMIC DNA]</scope>
    <source>
        <strain evidence="2 3">EAF2021</strain>
    </source>
</reference>
<accession>A0ABR2L144</accession>
<evidence type="ECO:0000256" key="1">
    <source>
        <dbReference type="PROSITE-ProRule" id="PRU00235"/>
    </source>
</evidence>
<gene>
    <name evidence="2" type="ORF">M9Y10_014683</name>
</gene>
<dbReference type="EMBL" id="JAPFFF010000002">
    <property type="protein sequence ID" value="KAK8896766.1"/>
    <property type="molecule type" value="Genomic_DNA"/>
</dbReference>
<comment type="caution">
    <text evidence="2">The sequence shown here is derived from an EMBL/GenBank/DDBJ whole genome shotgun (WGS) entry which is preliminary data.</text>
</comment>
<proteinExistence type="predicted"/>
<dbReference type="PROSITE" id="PS50012">
    <property type="entry name" value="RCC1_3"/>
    <property type="match status" value="1"/>
</dbReference>
<dbReference type="SUPFAM" id="SSF50985">
    <property type="entry name" value="RCC1/BLIP-II"/>
    <property type="match status" value="1"/>
</dbReference>
<dbReference type="Proteomes" id="UP001470230">
    <property type="component" value="Unassembled WGS sequence"/>
</dbReference>
<evidence type="ECO:0000313" key="2">
    <source>
        <dbReference type="EMBL" id="KAK8896766.1"/>
    </source>
</evidence>
<dbReference type="PANTHER" id="PTHR46207:SF1">
    <property type="entry name" value="PROTEIN RCC2"/>
    <property type="match status" value="1"/>
</dbReference>
<dbReference type="InterPro" id="IPR000408">
    <property type="entry name" value="Reg_chr_condens"/>
</dbReference>